<protein>
    <submittedName>
        <fullName evidence="3">Uncharacterized protein</fullName>
    </submittedName>
</protein>
<dbReference type="RefSeq" id="WP_182546288.1">
    <property type="nucleotide sequence ID" value="NZ_JACGWZ010000007.1"/>
</dbReference>
<sequence length="142" mass="15341">MSQQHNERAGGCDCHIPPPARHSREIQEVNIMTDQHRDVGTRSESTARAVASWIAWHAGELAAVGIPAVAALTLSAWLWGLVALAGGVWAAHEIRQVRQQRALVAELRPAVSGRTTGQENGETTEEAAETEQDVIEGQVRHG</sequence>
<feature type="compositionally biased region" description="Basic and acidic residues" evidence="1">
    <location>
        <begin position="1"/>
        <end position="10"/>
    </location>
</feature>
<evidence type="ECO:0000313" key="4">
    <source>
        <dbReference type="Proteomes" id="UP000569329"/>
    </source>
</evidence>
<feature type="transmembrane region" description="Helical" evidence="2">
    <location>
        <begin position="66"/>
        <end position="91"/>
    </location>
</feature>
<reference evidence="3 4" key="1">
    <citation type="submission" date="2020-07" db="EMBL/GenBank/DDBJ databases">
        <title>Sequencing the genomes of 1000 actinobacteria strains.</title>
        <authorList>
            <person name="Klenk H.-P."/>
        </authorList>
    </citation>
    <scope>NUCLEOTIDE SEQUENCE [LARGE SCALE GENOMIC DNA]</scope>
    <source>
        <strain evidence="3 4">DSM 45975</strain>
    </source>
</reference>
<feature type="region of interest" description="Disordered" evidence="1">
    <location>
        <begin position="112"/>
        <end position="142"/>
    </location>
</feature>
<keyword evidence="2" id="KW-0812">Transmembrane</keyword>
<feature type="compositionally biased region" description="Acidic residues" evidence="1">
    <location>
        <begin position="122"/>
        <end position="134"/>
    </location>
</feature>
<keyword evidence="2" id="KW-1133">Transmembrane helix</keyword>
<name>A0A839E5U5_9PSEU</name>
<feature type="region of interest" description="Disordered" evidence="1">
    <location>
        <begin position="1"/>
        <end position="20"/>
    </location>
</feature>
<evidence type="ECO:0000256" key="2">
    <source>
        <dbReference type="SAM" id="Phobius"/>
    </source>
</evidence>
<keyword evidence="2" id="KW-0472">Membrane</keyword>
<evidence type="ECO:0000313" key="3">
    <source>
        <dbReference type="EMBL" id="MBA8827097.1"/>
    </source>
</evidence>
<evidence type="ECO:0000256" key="1">
    <source>
        <dbReference type="SAM" id="MobiDB-lite"/>
    </source>
</evidence>
<organism evidence="3 4">
    <name type="scientific">Halosaccharopolyspora lacisalsi</name>
    <dbReference type="NCBI Taxonomy" id="1000566"/>
    <lineage>
        <taxon>Bacteria</taxon>
        <taxon>Bacillati</taxon>
        <taxon>Actinomycetota</taxon>
        <taxon>Actinomycetes</taxon>
        <taxon>Pseudonocardiales</taxon>
        <taxon>Pseudonocardiaceae</taxon>
        <taxon>Halosaccharopolyspora</taxon>
    </lineage>
</organism>
<keyword evidence="4" id="KW-1185">Reference proteome</keyword>
<dbReference type="AlphaFoldDB" id="A0A839E5U5"/>
<accession>A0A839E5U5</accession>
<dbReference type="EMBL" id="JACGWZ010000007">
    <property type="protein sequence ID" value="MBA8827097.1"/>
    <property type="molecule type" value="Genomic_DNA"/>
</dbReference>
<gene>
    <name evidence="3" type="ORF">FHX42_004481</name>
</gene>
<proteinExistence type="predicted"/>
<comment type="caution">
    <text evidence="3">The sequence shown here is derived from an EMBL/GenBank/DDBJ whole genome shotgun (WGS) entry which is preliminary data.</text>
</comment>
<dbReference type="Proteomes" id="UP000569329">
    <property type="component" value="Unassembled WGS sequence"/>
</dbReference>